<comment type="caution">
    <text evidence="1">The sequence shown here is derived from an EMBL/GenBank/DDBJ whole genome shotgun (WGS) entry which is preliminary data.</text>
</comment>
<dbReference type="Proteomes" id="UP001358586">
    <property type="component" value="Chromosome 1"/>
</dbReference>
<reference evidence="1 2" key="1">
    <citation type="submission" date="2023-03" db="EMBL/GenBank/DDBJ databases">
        <title>WGS of Gossypium arboreum.</title>
        <authorList>
            <person name="Yu D."/>
        </authorList>
    </citation>
    <scope>NUCLEOTIDE SEQUENCE [LARGE SCALE GENOMIC DNA]</scope>
    <source>
        <tissue evidence="1">Leaf</tissue>
    </source>
</reference>
<protein>
    <submittedName>
        <fullName evidence="1">Uncharacterized protein</fullName>
    </submittedName>
</protein>
<proteinExistence type="predicted"/>
<keyword evidence="2" id="KW-1185">Reference proteome</keyword>
<gene>
    <name evidence="1" type="ORF">PVK06_002367</name>
</gene>
<organism evidence="1 2">
    <name type="scientific">Gossypium arboreum</name>
    <name type="common">Tree cotton</name>
    <name type="synonym">Gossypium nanking</name>
    <dbReference type="NCBI Taxonomy" id="29729"/>
    <lineage>
        <taxon>Eukaryota</taxon>
        <taxon>Viridiplantae</taxon>
        <taxon>Streptophyta</taxon>
        <taxon>Embryophyta</taxon>
        <taxon>Tracheophyta</taxon>
        <taxon>Spermatophyta</taxon>
        <taxon>Magnoliopsida</taxon>
        <taxon>eudicotyledons</taxon>
        <taxon>Gunneridae</taxon>
        <taxon>Pentapetalae</taxon>
        <taxon>rosids</taxon>
        <taxon>malvids</taxon>
        <taxon>Malvales</taxon>
        <taxon>Malvaceae</taxon>
        <taxon>Malvoideae</taxon>
        <taxon>Gossypium</taxon>
    </lineage>
</organism>
<accession>A0ABR0R4H6</accession>
<name>A0ABR0R4H6_GOSAR</name>
<evidence type="ECO:0000313" key="2">
    <source>
        <dbReference type="Proteomes" id="UP001358586"/>
    </source>
</evidence>
<sequence length="140" mass="15581">MLKGVKNRELCMREYLAKIQLICNSLESYGYPVLEVVHISIILTGLPNEYESICGKIDHLALRYYHQFDQSYSDDSCPMFPTMSSAFVNFSGFSNEAATLSPPSGQAYNIVASLAIIVDETWYPDTGGTNHLVNNEAMLA</sequence>
<dbReference type="EMBL" id="JARKNE010000001">
    <property type="protein sequence ID" value="KAK5846096.1"/>
    <property type="molecule type" value="Genomic_DNA"/>
</dbReference>
<evidence type="ECO:0000313" key="1">
    <source>
        <dbReference type="EMBL" id="KAK5846096.1"/>
    </source>
</evidence>